<evidence type="ECO:0000313" key="10">
    <source>
        <dbReference type="Proteomes" id="UP000626109"/>
    </source>
</evidence>
<dbReference type="InterPro" id="IPR001375">
    <property type="entry name" value="Peptidase_S9_cat"/>
</dbReference>
<dbReference type="InterPro" id="IPR029058">
    <property type="entry name" value="AB_hydrolase_fold"/>
</dbReference>
<evidence type="ECO:0000256" key="3">
    <source>
        <dbReference type="ARBA" id="ARBA00022801"/>
    </source>
</evidence>
<dbReference type="PANTHER" id="PTHR11757">
    <property type="entry name" value="PROTEASE FAMILY S9A OLIGOPEPTIDASE"/>
    <property type="match status" value="1"/>
</dbReference>
<sequence length="781" mass="84468">MAQLRRVVKDLWRSARSSPAARLSSAPSLRRADGLLQGTPPSAVPSAALRSPVGRFDDWACLQDSEGPAACSLLDAEARSTEAFFAASRSFEERLQTEAAHLLLPEEQAPPEQHGDFLYYQRHTPEGFVVFCRVPREAAGGGLEEVLLDSGLLADEAGTGFAEVTTCKVSDDHSVLAYIVDLHGDESYELRLRGLGPAGSSWPVRLPGVRSVEFLGCRSDDEDTLGIDLLAVHTDPQTKRSCRVSRIRVSANSEGVCESELLWEDENEAAYLEVFRTKDRSFVLLSSNTKDTSEVRAVRCNSTADRSAALALHSASRLLEPREGVEYFAEHRGRDFYVVSNHERADFSVYLLSEDHLGAADGGWSHLVPFFTPPGGVHVTDADMLENWLVLYGHEAAAPRICAVPLESASAEAFVAELPTGVGSVEPGVNAEPSAESIRFTFRSALEAGSTYDLHLASKKVSLVSSREWAPGSGVHSESFTCERVEYPAQDGTLVPLTLARPRSEGFFASDLGPGPCLLHVYGAYGSCLAPDFRPEHIALLRRGWSVAWAHVRGGGERGRAWHAAGRRLEKHHSVSDLADAARFLLSRGIAAPGALCLKGSSAGGLTLGALLNSQDEAALVGAAILEVPFVDALTGMLDSSLPLTVHEYAEWGDPRQPEHEANLRSLSPYENVGSHRYPPLYLSCARADARVPLWMPLKLAARLRARAPAYLQGVSTSGVARRRSKASADHSTEAASQSEPIVVLHCADGGHGGAADWHGRTEEFTRQIAFLYKALGLEMR</sequence>
<dbReference type="EMBL" id="CAJNNW010037124">
    <property type="protein sequence ID" value="CAE8739593.1"/>
    <property type="molecule type" value="Genomic_DNA"/>
</dbReference>
<keyword evidence="4 6" id="KW-0720">Serine protease</keyword>
<evidence type="ECO:0000259" key="7">
    <source>
        <dbReference type="Pfam" id="PF00326"/>
    </source>
</evidence>
<evidence type="ECO:0000256" key="1">
    <source>
        <dbReference type="ARBA" id="ARBA00005228"/>
    </source>
</evidence>
<feature type="domain" description="Peptidase S9A N-terminal" evidence="8">
    <location>
        <begin position="55"/>
        <end position="466"/>
    </location>
</feature>
<feature type="domain" description="Peptidase S9 prolyl oligopeptidase catalytic" evidence="7">
    <location>
        <begin position="533"/>
        <end position="710"/>
    </location>
</feature>
<dbReference type="Gene3D" id="3.40.50.1820">
    <property type="entry name" value="alpha/beta hydrolase"/>
    <property type="match status" value="1"/>
</dbReference>
<dbReference type="Pfam" id="PF02897">
    <property type="entry name" value="Peptidase_S9_N"/>
    <property type="match status" value="1"/>
</dbReference>
<dbReference type="PANTHER" id="PTHR11757:SF19">
    <property type="entry name" value="PROLYL ENDOPEPTIDASE-LIKE"/>
    <property type="match status" value="1"/>
</dbReference>
<dbReference type="Pfam" id="PF00326">
    <property type="entry name" value="Peptidase_S9"/>
    <property type="match status" value="1"/>
</dbReference>
<dbReference type="SUPFAM" id="SSF50993">
    <property type="entry name" value="Peptidase/esterase 'gauge' domain"/>
    <property type="match status" value="1"/>
</dbReference>
<dbReference type="AlphaFoldDB" id="A0A813LRP1"/>
<gene>
    <name evidence="9" type="ORF">PGLA2088_LOCUS49686</name>
</gene>
<dbReference type="PRINTS" id="PR00862">
    <property type="entry name" value="PROLIGOPTASE"/>
</dbReference>
<keyword evidence="2 6" id="KW-0645">Protease</keyword>
<organism evidence="9 10">
    <name type="scientific">Polarella glacialis</name>
    <name type="common">Dinoflagellate</name>
    <dbReference type="NCBI Taxonomy" id="89957"/>
    <lineage>
        <taxon>Eukaryota</taxon>
        <taxon>Sar</taxon>
        <taxon>Alveolata</taxon>
        <taxon>Dinophyceae</taxon>
        <taxon>Suessiales</taxon>
        <taxon>Suessiaceae</taxon>
        <taxon>Polarella</taxon>
    </lineage>
</organism>
<dbReference type="SUPFAM" id="SSF53474">
    <property type="entry name" value="alpha/beta-Hydrolases"/>
    <property type="match status" value="1"/>
</dbReference>
<comment type="similarity">
    <text evidence="1 6">Belongs to the peptidase S9A family.</text>
</comment>
<name>A0A813LRP1_POLGL</name>
<reference evidence="9" key="1">
    <citation type="submission" date="2021-02" db="EMBL/GenBank/DDBJ databases">
        <authorList>
            <person name="Dougan E. K."/>
            <person name="Rhodes N."/>
            <person name="Thang M."/>
            <person name="Chan C."/>
        </authorList>
    </citation>
    <scope>NUCLEOTIDE SEQUENCE</scope>
</reference>
<dbReference type="Proteomes" id="UP000626109">
    <property type="component" value="Unassembled WGS sequence"/>
</dbReference>
<evidence type="ECO:0000256" key="5">
    <source>
        <dbReference type="ARBA" id="ARBA00045448"/>
    </source>
</evidence>
<keyword evidence="3 6" id="KW-0378">Hydrolase</keyword>
<comment type="function">
    <text evidence="5">Serine peptidase whose precise substrate specificity remains unclear. Does not cleave peptides after a arginine or lysine residue. Regulates trans-Golgi network morphology and sorting by regulating the membrane binding of the AP-1 complex. May play a role in the regulation of synaptic vesicle exocytosis.</text>
</comment>
<dbReference type="GO" id="GO:0006508">
    <property type="term" value="P:proteolysis"/>
    <property type="evidence" value="ECO:0007669"/>
    <property type="project" value="UniProtKB-KW"/>
</dbReference>
<dbReference type="InterPro" id="IPR002470">
    <property type="entry name" value="Peptidase_S9A"/>
</dbReference>
<dbReference type="GO" id="GO:0004252">
    <property type="term" value="F:serine-type endopeptidase activity"/>
    <property type="evidence" value="ECO:0007669"/>
    <property type="project" value="UniProtKB-UniRule"/>
</dbReference>
<accession>A0A813LRP1</accession>
<evidence type="ECO:0000313" key="9">
    <source>
        <dbReference type="EMBL" id="CAE8739593.1"/>
    </source>
</evidence>
<comment type="caution">
    <text evidence="9">The sequence shown here is derived from an EMBL/GenBank/DDBJ whole genome shotgun (WGS) entry which is preliminary data.</text>
</comment>
<dbReference type="InterPro" id="IPR023302">
    <property type="entry name" value="Pept_S9A_N"/>
</dbReference>
<evidence type="ECO:0000259" key="8">
    <source>
        <dbReference type="Pfam" id="PF02897"/>
    </source>
</evidence>
<dbReference type="Gene3D" id="2.130.10.120">
    <property type="entry name" value="Prolyl oligopeptidase, N-terminal domain"/>
    <property type="match status" value="1"/>
</dbReference>
<evidence type="ECO:0000256" key="2">
    <source>
        <dbReference type="ARBA" id="ARBA00022670"/>
    </source>
</evidence>
<protein>
    <recommendedName>
        <fullName evidence="6">Prolyl endopeptidase</fullName>
        <ecNumber evidence="6">3.4.21.-</ecNumber>
    </recommendedName>
</protein>
<evidence type="ECO:0000256" key="6">
    <source>
        <dbReference type="RuleBase" id="RU368024"/>
    </source>
</evidence>
<evidence type="ECO:0000256" key="4">
    <source>
        <dbReference type="ARBA" id="ARBA00022825"/>
    </source>
</evidence>
<dbReference type="EC" id="3.4.21.-" evidence="6"/>
<dbReference type="InterPro" id="IPR051543">
    <property type="entry name" value="Serine_Peptidase_S9A"/>
</dbReference>
<proteinExistence type="inferred from homology"/>